<keyword evidence="6" id="KW-1185">Reference proteome</keyword>
<proteinExistence type="predicted"/>
<dbReference type="InterPro" id="IPR014710">
    <property type="entry name" value="RmlC-like_jellyroll"/>
</dbReference>
<evidence type="ECO:0000313" key="6">
    <source>
        <dbReference type="Proteomes" id="UP000192273"/>
    </source>
</evidence>
<evidence type="ECO:0000256" key="2">
    <source>
        <dbReference type="ARBA" id="ARBA00023125"/>
    </source>
</evidence>
<accession>A0A1V0RUA4</accession>
<keyword evidence="1" id="KW-0805">Transcription regulation</keyword>
<dbReference type="Gene3D" id="1.10.10.10">
    <property type="entry name" value="Winged helix-like DNA-binding domain superfamily/Winged helix DNA-binding domain"/>
    <property type="match status" value="1"/>
</dbReference>
<dbReference type="Proteomes" id="UP000192273">
    <property type="component" value="Chromosome"/>
</dbReference>
<dbReference type="CDD" id="cd00038">
    <property type="entry name" value="CAP_ED"/>
    <property type="match status" value="1"/>
</dbReference>
<dbReference type="PANTHER" id="PTHR24567:SF68">
    <property type="entry name" value="DNA-BINDING TRANSCRIPTIONAL DUAL REGULATOR CRP"/>
    <property type="match status" value="1"/>
</dbReference>
<keyword evidence="2" id="KW-0238">DNA-binding</keyword>
<dbReference type="OrthoDB" id="7772718at2"/>
<sequence length="227" mass="24981">MKQSDEKATIQLSSLPTEGWLHEQPLAFQTRMAMAGRWMTVPRGGMIYTIGDAPDALFGLGQGLLDVSIAIGGDEEVTIYRAKPGFWIGDSALLAEKNRGVTVSAATDCRVFRIPINAVRRNLANNPEDWPCFFRLSHNNTMLALRVHAETLSLPPRARFARMLLRLASDDGTVRVTQEDLGRMAGMSRAAFRRAFATLIEVGAVRTDYGGLRIVDHAALERAAQPD</sequence>
<dbReference type="RefSeq" id="WP_081508413.1">
    <property type="nucleotide sequence ID" value="NZ_CP020474.1"/>
</dbReference>
<keyword evidence="3" id="KW-0804">Transcription</keyword>
<dbReference type="PROSITE" id="PS50042">
    <property type="entry name" value="CNMP_BINDING_3"/>
    <property type="match status" value="1"/>
</dbReference>
<dbReference type="InterPro" id="IPR018490">
    <property type="entry name" value="cNMP-bd_dom_sf"/>
</dbReference>
<reference evidence="5 6" key="1">
    <citation type="submission" date="2017-03" db="EMBL/GenBank/DDBJ databases">
        <title>Genome Sequence of Roseovarius mucosus strain SMR3 Isolated from a culture of the Diatom Skeletonema marinoi.</title>
        <authorList>
            <person name="Topel M."/>
            <person name="Pinder M."/>
            <person name="Johansson O.N."/>
            <person name="Kourtchenko O."/>
            <person name="Godhe A."/>
            <person name="Clarke A.K."/>
        </authorList>
    </citation>
    <scope>NUCLEOTIDE SEQUENCE [LARGE SCALE GENOMIC DNA]</scope>
    <source>
        <strain evidence="5 6">SMR3</strain>
    </source>
</reference>
<dbReference type="GO" id="GO:0003677">
    <property type="term" value="F:DNA binding"/>
    <property type="evidence" value="ECO:0007669"/>
    <property type="project" value="UniProtKB-KW"/>
</dbReference>
<dbReference type="InterPro" id="IPR012318">
    <property type="entry name" value="HTH_CRP"/>
</dbReference>
<dbReference type="GO" id="GO:0003700">
    <property type="term" value="F:DNA-binding transcription factor activity"/>
    <property type="evidence" value="ECO:0007669"/>
    <property type="project" value="TreeGrafter"/>
</dbReference>
<feature type="domain" description="Cyclic nucleotide-binding" evidence="4">
    <location>
        <begin position="41"/>
        <end position="128"/>
    </location>
</feature>
<gene>
    <name evidence="5" type="ORF">ROSMUCSMR3_03898</name>
</gene>
<dbReference type="Gene3D" id="2.60.120.10">
    <property type="entry name" value="Jelly Rolls"/>
    <property type="match status" value="1"/>
</dbReference>
<evidence type="ECO:0000313" key="5">
    <source>
        <dbReference type="EMBL" id="ARE85344.1"/>
    </source>
</evidence>
<dbReference type="GO" id="GO:0005829">
    <property type="term" value="C:cytosol"/>
    <property type="evidence" value="ECO:0007669"/>
    <property type="project" value="TreeGrafter"/>
</dbReference>
<dbReference type="PANTHER" id="PTHR24567">
    <property type="entry name" value="CRP FAMILY TRANSCRIPTIONAL REGULATORY PROTEIN"/>
    <property type="match status" value="1"/>
</dbReference>
<evidence type="ECO:0000256" key="1">
    <source>
        <dbReference type="ARBA" id="ARBA00023015"/>
    </source>
</evidence>
<name>A0A1V0RUA4_9RHOB</name>
<dbReference type="InterPro" id="IPR036388">
    <property type="entry name" value="WH-like_DNA-bd_sf"/>
</dbReference>
<dbReference type="AlphaFoldDB" id="A0A1V0RUA4"/>
<dbReference type="SUPFAM" id="SSF51206">
    <property type="entry name" value="cAMP-binding domain-like"/>
    <property type="match status" value="1"/>
</dbReference>
<protein>
    <submittedName>
        <fullName evidence="5">Cyclic nucleotide-binding domain protein</fullName>
    </submittedName>
</protein>
<dbReference type="InterPro" id="IPR036390">
    <property type="entry name" value="WH_DNA-bd_sf"/>
</dbReference>
<dbReference type="Pfam" id="PF13545">
    <property type="entry name" value="HTH_Crp_2"/>
    <property type="match status" value="1"/>
</dbReference>
<dbReference type="InterPro" id="IPR000595">
    <property type="entry name" value="cNMP-bd_dom"/>
</dbReference>
<dbReference type="SUPFAM" id="SSF46785">
    <property type="entry name" value="Winged helix' DNA-binding domain"/>
    <property type="match status" value="1"/>
</dbReference>
<dbReference type="EMBL" id="CP020474">
    <property type="protein sequence ID" value="ARE85344.1"/>
    <property type="molecule type" value="Genomic_DNA"/>
</dbReference>
<evidence type="ECO:0000259" key="4">
    <source>
        <dbReference type="PROSITE" id="PS50042"/>
    </source>
</evidence>
<organism evidence="5 6">
    <name type="scientific">Roseovarius mucosus</name>
    <dbReference type="NCBI Taxonomy" id="215743"/>
    <lineage>
        <taxon>Bacteria</taxon>
        <taxon>Pseudomonadati</taxon>
        <taxon>Pseudomonadota</taxon>
        <taxon>Alphaproteobacteria</taxon>
        <taxon>Rhodobacterales</taxon>
        <taxon>Roseobacteraceae</taxon>
        <taxon>Roseovarius</taxon>
    </lineage>
</organism>
<dbReference type="KEGG" id="rmm:ROSMUCSMR3_03898"/>
<dbReference type="InterPro" id="IPR050397">
    <property type="entry name" value="Env_Response_Regulators"/>
</dbReference>
<dbReference type="Pfam" id="PF00027">
    <property type="entry name" value="cNMP_binding"/>
    <property type="match status" value="1"/>
</dbReference>
<evidence type="ECO:0000256" key="3">
    <source>
        <dbReference type="ARBA" id="ARBA00023163"/>
    </source>
</evidence>